<dbReference type="InterPro" id="IPR003852">
    <property type="entry name" value="Sig_transdc_His_kinase_KdpD_N"/>
</dbReference>
<keyword evidence="2" id="KW-0418">Kinase</keyword>
<accession>A0ABN0ZB64</accession>
<dbReference type="Pfam" id="PF02702">
    <property type="entry name" value="KdpD"/>
    <property type="match status" value="1"/>
</dbReference>
<evidence type="ECO:0000313" key="6">
    <source>
        <dbReference type="EMBL" id="GAA0442144.1"/>
    </source>
</evidence>
<protein>
    <recommendedName>
        <fullName evidence="5">Signal transduction histidine kinase osmosensitive K+ channel sensor N-terminal domain-containing protein</fullName>
    </recommendedName>
</protein>
<evidence type="ECO:0000256" key="4">
    <source>
        <dbReference type="SAM" id="MobiDB-lite"/>
    </source>
</evidence>
<evidence type="ECO:0000313" key="7">
    <source>
        <dbReference type="Proteomes" id="UP001500909"/>
    </source>
</evidence>
<feature type="region of interest" description="Disordered" evidence="4">
    <location>
        <begin position="266"/>
        <end position="285"/>
    </location>
</feature>
<feature type="domain" description="Signal transduction histidine kinase osmosensitive K+ channel sensor N-terminal" evidence="5">
    <location>
        <begin position="2"/>
        <end position="176"/>
    </location>
</feature>
<keyword evidence="7" id="KW-1185">Reference proteome</keyword>
<proteinExistence type="predicted"/>
<evidence type="ECO:0000256" key="3">
    <source>
        <dbReference type="ARBA" id="ARBA00023012"/>
    </source>
</evidence>
<evidence type="ECO:0000256" key="1">
    <source>
        <dbReference type="ARBA" id="ARBA00022679"/>
    </source>
</evidence>
<evidence type="ECO:0000259" key="5">
    <source>
        <dbReference type="Pfam" id="PF02702"/>
    </source>
</evidence>
<organism evidence="6 7">
    <name type="scientific">Streptomyces olivaceiscleroticus</name>
    <dbReference type="NCBI Taxonomy" id="68245"/>
    <lineage>
        <taxon>Bacteria</taxon>
        <taxon>Bacillati</taxon>
        <taxon>Actinomycetota</taxon>
        <taxon>Actinomycetes</taxon>
        <taxon>Kitasatosporales</taxon>
        <taxon>Streptomycetaceae</taxon>
        <taxon>Streptomyces</taxon>
    </lineage>
</organism>
<keyword evidence="1" id="KW-0808">Transferase</keyword>
<dbReference type="EMBL" id="BAAABY010000002">
    <property type="protein sequence ID" value="GAA0442144.1"/>
    <property type="molecule type" value="Genomic_DNA"/>
</dbReference>
<dbReference type="InterPro" id="IPR027417">
    <property type="entry name" value="P-loop_NTPase"/>
</dbReference>
<dbReference type="PANTHER" id="PTHR45569:SF1">
    <property type="entry name" value="SENSOR PROTEIN KDPD"/>
    <property type="match status" value="1"/>
</dbReference>
<sequence>MVVGFAECYGRPQTEAMLDGLEVLPRKRCAYGGGAFTELNLDALLARRPQVALVDEFAHTNVPGSGRNAKRWQDVEQLLAAGIDVITPVNIQHLESLNDVVEKITEMPQSETVPDEVVRRAQQIEFVDIPPEGLRRRMAHGNIYAPEKVDAALAHYFRPGNLTVRQLALLWAAGRVDEALQAHRSEHGTGRGWETRERVVVALTGGPEGATLIRRAARITDRSARGDLLAVHVARSDGLAAGASHASLARQRRLVEGLVPAAAAAWNGSSPAGERVRRSPPSPAT</sequence>
<name>A0ABN0ZB64_9ACTN</name>
<gene>
    <name evidence="6" type="ORF">GCM10010361_02630</name>
</gene>
<dbReference type="PANTHER" id="PTHR45569">
    <property type="entry name" value="SENSOR PROTEIN KDPD"/>
    <property type="match status" value="1"/>
</dbReference>
<dbReference type="Gene3D" id="3.40.50.300">
    <property type="entry name" value="P-loop containing nucleotide triphosphate hydrolases"/>
    <property type="match status" value="1"/>
</dbReference>
<keyword evidence="3" id="KW-0902">Two-component regulatory system</keyword>
<dbReference type="Proteomes" id="UP001500909">
    <property type="component" value="Unassembled WGS sequence"/>
</dbReference>
<evidence type="ECO:0000256" key="2">
    <source>
        <dbReference type="ARBA" id="ARBA00022777"/>
    </source>
</evidence>
<reference evidence="6 7" key="1">
    <citation type="journal article" date="2019" name="Int. J. Syst. Evol. Microbiol.">
        <title>The Global Catalogue of Microorganisms (GCM) 10K type strain sequencing project: providing services to taxonomists for standard genome sequencing and annotation.</title>
        <authorList>
            <consortium name="The Broad Institute Genomics Platform"/>
            <consortium name="The Broad Institute Genome Sequencing Center for Infectious Disease"/>
            <person name="Wu L."/>
            <person name="Ma J."/>
        </authorList>
    </citation>
    <scope>NUCLEOTIDE SEQUENCE [LARGE SCALE GENOMIC DNA]</scope>
    <source>
        <strain evidence="6 7">JCM 4805</strain>
    </source>
</reference>
<comment type="caution">
    <text evidence="6">The sequence shown here is derived from an EMBL/GenBank/DDBJ whole genome shotgun (WGS) entry which is preliminary data.</text>
</comment>
<dbReference type="InterPro" id="IPR052023">
    <property type="entry name" value="Histidine_kinase_KdpD"/>
</dbReference>